<keyword evidence="1" id="KW-0812">Transmembrane</keyword>
<feature type="transmembrane region" description="Helical" evidence="1">
    <location>
        <begin position="12"/>
        <end position="35"/>
    </location>
</feature>
<evidence type="ECO:0000256" key="1">
    <source>
        <dbReference type="SAM" id="Phobius"/>
    </source>
</evidence>
<dbReference type="STRING" id="1314751.GCA_001591425_00385"/>
<keyword evidence="3" id="KW-1185">Reference proteome</keyword>
<dbReference type="AlphaFoldDB" id="A0A223KP39"/>
<feature type="transmembrane region" description="Helical" evidence="1">
    <location>
        <begin position="47"/>
        <end position="63"/>
    </location>
</feature>
<dbReference type="EMBL" id="CP018866">
    <property type="protein sequence ID" value="AST91270.1"/>
    <property type="molecule type" value="Genomic_DNA"/>
</dbReference>
<evidence type="ECO:0000313" key="3">
    <source>
        <dbReference type="Proteomes" id="UP000215224"/>
    </source>
</evidence>
<reference evidence="2 3" key="1">
    <citation type="submission" date="2016-12" db="EMBL/GenBank/DDBJ databases">
        <title>The whole genome sequencing and assembly of Bacillus cohnii DSM 6307T strain.</title>
        <authorList>
            <person name="Lee Y.-J."/>
            <person name="Yi H."/>
            <person name="Bahn Y.-S."/>
            <person name="Kim J.F."/>
            <person name="Lee D.-W."/>
        </authorList>
    </citation>
    <scope>NUCLEOTIDE SEQUENCE [LARGE SCALE GENOMIC DNA]</scope>
    <source>
        <strain evidence="2 3">DSM 6307</strain>
    </source>
</reference>
<keyword evidence="1" id="KW-0472">Membrane</keyword>
<accession>A0A223KP39</accession>
<dbReference type="KEGG" id="bcoh:BC6307_08265"/>
<organism evidence="2 3">
    <name type="scientific">Sutcliffiella cohnii</name>
    <dbReference type="NCBI Taxonomy" id="33932"/>
    <lineage>
        <taxon>Bacteria</taxon>
        <taxon>Bacillati</taxon>
        <taxon>Bacillota</taxon>
        <taxon>Bacilli</taxon>
        <taxon>Bacillales</taxon>
        <taxon>Bacillaceae</taxon>
        <taxon>Sutcliffiella</taxon>
    </lineage>
</organism>
<name>A0A223KP39_9BACI</name>
<proteinExistence type="predicted"/>
<dbReference type="Proteomes" id="UP000215224">
    <property type="component" value="Chromosome"/>
</dbReference>
<gene>
    <name evidence="2" type="ORF">BC6307_08265</name>
</gene>
<dbReference type="RefSeq" id="WP_066411357.1">
    <property type="nucleotide sequence ID" value="NZ_CP018866.1"/>
</dbReference>
<protein>
    <submittedName>
        <fullName evidence="2">Uncharacterized protein</fullName>
    </submittedName>
</protein>
<sequence>MFTIGFIDNTDLANMFIVVFAVISFYYTLTFFEDLRKEDERVIKQTKRWAIINFALAIIILTFK</sequence>
<evidence type="ECO:0000313" key="2">
    <source>
        <dbReference type="EMBL" id="AST91270.1"/>
    </source>
</evidence>
<keyword evidence="1" id="KW-1133">Transmembrane helix</keyword>